<comment type="catalytic activity">
    <reaction evidence="6">
        <text>a uridine in tRNA + S-adenosyl-L-methionine = a 3-[(3S)-3-amino-3-carboxypropyl]uridine in tRNA + S-methyl-5'-thioadenosine + H(+)</text>
        <dbReference type="Rhea" id="RHEA:62432"/>
        <dbReference type="Rhea" id="RHEA-COMP:13339"/>
        <dbReference type="Rhea" id="RHEA-COMP:16092"/>
        <dbReference type="ChEBI" id="CHEBI:15378"/>
        <dbReference type="ChEBI" id="CHEBI:17509"/>
        <dbReference type="ChEBI" id="CHEBI:59789"/>
        <dbReference type="ChEBI" id="CHEBI:65315"/>
        <dbReference type="ChEBI" id="CHEBI:82930"/>
        <dbReference type="EC" id="2.5.1.25"/>
    </reaction>
</comment>
<feature type="compositionally biased region" description="Low complexity" evidence="7">
    <location>
        <begin position="1"/>
        <end position="15"/>
    </location>
</feature>
<comment type="similarity">
    <text evidence="5">Belongs to the TDD superfamily. DTWD2 family.</text>
</comment>
<dbReference type="InterPro" id="IPR039262">
    <property type="entry name" value="DTWD2/TAPT"/>
</dbReference>
<keyword evidence="2" id="KW-0808">Transferase</keyword>
<comment type="caution">
    <text evidence="9">The sequence shown here is derived from an EMBL/GenBank/DDBJ whole genome shotgun (WGS) entry which is preliminary data.</text>
</comment>
<name>A0A9N8DLM8_9STRA</name>
<dbReference type="PANTHER" id="PTHR21392:SF0">
    <property type="entry name" value="TRNA-URIDINE AMINOCARBOXYPROPYLTRANSFERASE 2"/>
    <property type="match status" value="1"/>
</dbReference>
<evidence type="ECO:0000259" key="8">
    <source>
        <dbReference type="SMART" id="SM01144"/>
    </source>
</evidence>
<evidence type="ECO:0000256" key="7">
    <source>
        <dbReference type="SAM" id="MobiDB-lite"/>
    </source>
</evidence>
<dbReference type="PANTHER" id="PTHR21392">
    <property type="entry name" value="TRNA-URIDINE AMINOCARBOXYPROPYLTRANSFERASE 2"/>
    <property type="match status" value="1"/>
</dbReference>
<evidence type="ECO:0000256" key="1">
    <source>
        <dbReference type="ARBA" id="ARBA00012386"/>
    </source>
</evidence>
<accession>A0A9N8DLM8</accession>
<dbReference type="Proteomes" id="UP001153069">
    <property type="component" value="Unassembled WGS sequence"/>
</dbReference>
<proteinExistence type="inferred from homology"/>
<feature type="region of interest" description="Disordered" evidence="7">
    <location>
        <begin position="265"/>
        <end position="291"/>
    </location>
</feature>
<dbReference type="AlphaFoldDB" id="A0A9N8DLM8"/>
<keyword evidence="4" id="KW-0819">tRNA processing</keyword>
<reference evidence="9" key="1">
    <citation type="submission" date="2020-06" db="EMBL/GenBank/DDBJ databases">
        <authorList>
            <consortium name="Plant Systems Biology data submission"/>
        </authorList>
    </citation>
    <scope>NUCLEOTIDE SEQUENCE</scope>
    <source>
        <strain evidence="9">D6</strain>
    </source>
</reference>
<gene>
    <name evidence="9" type="ORF">SEMRO_147_G067890.1</name>
</gene>
<evidence type="ECO:0000256" key="6">
    <source>
        <dbReference type="ARBA" id="ARBA00048718"/>
    </source>
</evidence>
<dbReference type="InterPro" id="IPR005636">
    <property type="entry name" value="DTW"/>
</dbReference>
<keyword evidence="3" id="KW-0949">S-adenosyl-L-methionine</keyword>
<evidence type="ECO:0000256" key="2">
    <source>
        <dbReference type="ARBA" id="ARBA00022679"/>
    </source>
</evidence>
<dbReference type="SMART" id="SM01144">
    <property type="entry name" value="DTW"/>
    <property type="match status" value="1"/>
</dbReference>
<evidence type="ECO:0000313" key="9">
    <source>
        <dbReference type="EMBL" id="CAB9502820.1"/>
    </source>
</evidence>
<protein>
    <recommendedName>
        <fullName evidence="1">tRNA-uridine aminocarboxypropyltransferase</fullName>
        <ecNumber evidence="1">2.5.1.25</ecNumber>
    </recommendedName>
</protein>
<organism evidence="9 10">
    <name type="scientific">Seminavis robusta</name>
    <dbReference type="NCBI Taxonomy" id="568900"/>
    <lineage>
        <taxon>Eukaryota</taxon>
        <taxon>Sar</taxon>
        <taxon>Stramenopiles</taxon>
        <taxon>Ochrophyta</taxon>
        <taxon>Bacillariophyta</taxon>
        <taxon>Bacillariophyceae</taxon>
        <taxon>Bacillariophycidae</taxon>
        <taxon>Naviculales</taxon>
        <taxon>Naviculaceae</taxon>
        <taxon>Seminavis</taxon>
    </lineage>
</organism>
<feature type="compositionally biased region" description="Polar residues" evidence="7">
    <location>
        <begin position="277"/>
        <end position="291"/>
    </location>
</feature>
<dbReference type="EMBL" id="CAICTM010000146">
    <property type="protein sequence ID" value="CAB9502820.1"/>
    <property type="molecule type" value="Genomic_DNA"/>
</dbReference>
<keyword evidence="10" id="KW-1185">Reference proteome</keyword>
<dbReference type="GO" id="GO:0016432">
    <property type="term" value="F:tRNA-uridine aminocarboxypropyltransferase activity"/>
    <property type="evidence" value="ECO:0007669"/>
    <property type="project" value="UniProtKB-EC"/>
</dbReference>
<feature type="domain" description="DTW" evidence="8">
    <location>
        <begin position="89"/>
        <end position="342"/>
    </location>
</feature>
<evidence type="ECO:0000313" key="10">
    <source>
        <dbReference type="Proteomes" id="UP001153069"/>
    </source>
</evidence>
<dbReference type="OrthoDB" id="408541at2759"/>
<evidence type="ECO:0000256" key="4">
    <source>
        <dbReference type="ARBA" id="ARBA00022694"/>
    </source>
</evidence>
<sequence length="353" mass="40244">MTDSPSLASASEPSEGMACPNNNSKQDHHELDTNSNNHAVQWERQGEWLVKLRAHKTKLVQEQGLQGLELWEAMATLSLNHKIASFKTRNNRCAHCWHDERYCMCARLSKPDYLQQHQCKIKLCLLMHHKEYFCAGNSAKILLHLFPEMTELYLYGKTGEFDRLVEEITQWSTRTMILWPGADALSVPEFLARQDIGGQSKSHQEDTTATIRVVVLDATYSQARNMYKALSKRLENTKREGRETIIPTVAVNPLTSSVFHRAQKNYGQAHKQRQKSDSNNEQQNDDSTNKKQFATRISTAEACGWLLFELGFPQSVPDAIIRAVKLNNDALAYARKRQQHYGADDDVDPKQDG</sequence>
<dbReference type="EC" id="2.5.1.25" evidence="1"/>
<feature type="region of interest" description="Disordered" evidence="7">
    <location>
        <begin position="1"/>
        <end position="32"/>
    </location>
</feature>
<dbReference type="Pfam" id="PF03942">
    <property type="entry name" value="DTW"/>
    <property type="match status" value="1"/>
</dbReference>
<evidence type="ECO:0000256" key="5">
    <source>
        <dbReference type="ARBA" id="ARBA00034489"/>
    </source>
</evidence>
<dbReference type="GO" id="GO:0008033">
    <property type="term" value="P:tRNA processing"/>
    <property type="evidence" value="ECO:0007669"/>
    <property type="project" value="UniProtKB-KW"/>
</dbReference>
<evidence type="ECO:0000256" key="3">
    <source>
        <dbReference type="ARBA" id="ARBA00022691"/>
    </source>
</evidence>